<dbReference type="EC" id="5.1.3.13" evidence="3"/>
<proteinExistence type="inferred from homology"/>
<dbReference type="EMBL" id="JACHNF010000001">
    <property type="protein sequence ID" value="MBB5981385.1"/>
    <property type="molecule type" value="Genomic_DNA"/>
</dbReference>
<dbReference type="GO" id="GO:0000271">
    <property type="term" value="P:polysaccharide biosynthetic process"/>
    <property type="evidence" value="ECO:0007669"/>
    <property type="project" value="TreeGrafter"/>
</dbReference>
<comment type="similarity">
    <text evidence="1">Belongs to the dTDP-4-dehydrorhamnose 3,5-epimerase family.</text>
</comment>
<keyword evidence="4" id="KW-1185">Reference proteome</keyword>
<dbReference type="RefSeq" id="WP_184837827.1">
    <property type="nucleotide sequence ID" value="NZ_BAAAVN010000009.1"/>
</dbReference>
<evidence type="ECO:0000313" key="3">
    <source>
        <dbReference type="EMBL" id="MBB5981385.1"/>
    </source>
</evidence>
<organism evidence="3 4">
    <name type="scientific">Kribbella solani</name>
    <dbReference type="NCBI Taxonomy" id="236067"/>
    <lineage>
        <taxon>Bacteria</taxon>
        <taxon>Bacillati</taxon>
        <taxon>Actinomycetota</taxon>
        <taxon>Actinomycetes</taxon>
        <taxon>Propionibacteriales</taxon>
        <taxon>Kribbellaceae</taxon>
        <taxon>Kribbella</taxon>
    </lineage>
</organism>
<protein>
    <submittedName>
        <fullName evidence="3">dTDP-4-dehydrorhamnose 3,5-epimerase</fullName>
        <ecNumber evidence="3">5.1.3.13</ecNumber>
    </submittedName>
</protein>
<evidence type="ECO:0000256" key="2">
    <source>
        <dbReference type="PIRSR" id="PIRSR600888-3"/>
    </source>
</evidence>
<evidence type="ECO:0000313" key="4">
    <source>
        <dbReference type="Proteomes" id="UP000558997"/>
    </source>
</evidence>
<gene>
    <name evidence="3" type="ORF">HDA44_004726</name>
</gene>
<dbReference type="InterPro" id="IPR000888">
    <property type="entry name" value="RmlC-like"/>
</dbReference>
<dbReference type="AlphaFoldDB" id="A0A841DX41"/>
<accession>A0A841DX41</accession>
<dbReference type="GO" id="GO:0019305">
    <property type="term" value="P:dTDP-rhamnose biosynthetic process"/>
    <property type="evidence" value="ECO:0007669"/>
    <property type="project" value="TreeGrafter"/>
</dbReference>
<dbReference type="PANTHER" id="PTHR21047">
    <property type="entry name" value="DTDP-6-DEOXY-D-GLUCOSE-3,5 EPIMERASE"/>
    <property type="match status" value="1"/>
</dbReference>
<comment type="caution">
    <text evidence="3">The sequence shown here is derived from an EMBL/GenBank/DDBJ whole genome shotgun (WGS) entry which is preliminary data.</text>
</comment>
<dbReference type="Gene3D" id="2.60.120.10">
    <property type="entry name" value="Jelly Rolls"/>
    <property type="match status" value="1"/>
</dbReference>
<evidence type="ECO:0000256" key="1">
    <source>
        <dbReference type="ARBA" id="ARBA00010154"/>
    </source>
</evidence>
<sequence>MKIDETGIPGVLRIELEVKANPDGWFKENFHREKLASLGMDVVQHNVAYFAEPGIVRGIHAEPWDKYLSPSSGRVFVALADLRANDTFGRVETFELGTSDALFVPRGVGNSFCTLAAHTTYNFLVNEHWSPERITVDLFDPELRITWPYERARLSYTERDAGNPPLAEVRTRLGSWPA</sequence>
<reference evidence="3 4" key="1">
    <citation type="submission" date="2020-08" db="EMBL/GenBank/DDBJ databases">
        <title>Sequencing the genomes of 1000 actinobacteria strains.</title>
        <authorList>
            <person name="Klenk H.-P."/>
        </authorList>
    </citation>
    <scope>NUCLEOTIDE SEQUENCE [LARGE SCALE GENOMIC DNA]</scope>
    <source>
        <strain evidence="3 4">DSM 17294</strain>
    </source>
</reference>
<dbReference type="SUPFAM" id="SSF51182">
    <property type="entry name" value="RmlC-like cupins"/>
    <property type="match status" value="1"/>
</dbReference>
<dbReference type="PANTHER" id="PTHR21047:SF2">
    <property type="entry name" value="THYMIDINE DIPHOSPHO-4-KETO-RHAMNOSE 3,5-EPIMERASE"/>
    <property type="match status" value="1"/>
</dbReference>
<dbReference type="Pfam" id="PF00908">
    <property type="entry name" value="dTDP_sugar_isom"/>
    <property type="match status" value="1"/>
</dbReference>
<keyword evidence="3" id="KW-0413">Isomerase</keyword>
<dbReference type="GO" id="GO:0008830">
    <property type="term" value="F:dTDP-4-dehydrorhamnose 3,5-epimerase activity"/>
    <property type="evidence" value="ECO:0007669"/>
    <property type="project" value="UniProtKB-EC"/>
</dbReference>
<name>A0A841DX41_9ACTN</name>
<dbReference type="Proteomes" id="UP000558997">
    <property type="component" value="Unassembled WGS sequence"/>
</dbReference>
<dbReference type="GO" id="GO:0005829">
    <property type="term" value="C:cytosol"/>
    <property type="evidence" value="ECO:0007669"/>
    <property type="project" value="TreeGrafter"/>
</dbReference>
<dbReference type="InterPro" id="IPR014710">
    <property type="entry name" value="RmlC-like_jellyroll"/>
</dbReference>
<dbReference type="InterPro" id="IPR011051">
    <property type="entry name" value="RmlC_Cupin_sf"/>
</dbReference>
<feature type="site" description="Participates in a stacking interaction with the thymidine ring of dTDP-4-oxo-6-deoxyglucose" evidence="2">
    <location>
        <position position="129"/>
    </location>
</feature>